<organism evidence="1 2">
    <name type="scientific">Rosa chinensis</name>
    <name type="common">China rose</name>
    <dbReference type="NCBI Taxonomy" id="74649"/>
    <lineage>
        <taxon>Eukaryota</taxon>
        <taxon>Viridiplantae</taxon>
        <taxon>Streptophyta</taxon>
        <taxon>Embryophyta</taxon>
        <taxon>Tracheophyta</taxon>
        <taxon>Spermatophyta</taxon>
        <taxon>Magnoliopsida</taxon>
        <taxon>eudicotyledons</taxon>
        <taxon>Gunneridae</taxon>
        <taxon>Pentapetalae</taxon>
        <taxon>rosids</taxon>
        <taxon>fabids</taxon>
        <taxon>Rosales</taxon>
        <taxon>Rosaceae</taxon>
        <taxon>Rosoideae</taxon>
        <taxon>Rosoideae incertae sedis</taxon>
        <taxon>Rosa</taxon>
    </lineage>
</organism>
<name>A0A2P6R117_ROSCH</name>
<gene>
    <name evidence="1" type="ORF">RchiOBHm_Chr4g0432771</name>
</gene>
<sequence>MGQSWLGYTMKRMRDLLISKEAVWQATARQLWQKNAISICLEGRDAWVRRRSNSTPPVLHLLMAADWRALLGL</sequence>
<keyword evidence="2" id="KW-1185">Reference proteome</keyword>
<dbReference type="Proteomes" id="UP000238479">
    <property type="component" value="Chromosome 4"/>
</dbReference>
<reference evidence="1 2" key="1">
    <citation type="journal article" date="2018" name="Nat. Genet.">
        <title>The Rosa genome provides new insights in the design of modern roses.</title>
        <authorList>
            <person name="Bendahmane M."/>
        </authorList>
    </citation>
    <scope>NUCLEOTIDE SEQUENCE [LARGE SCALE GENOMIC DNA]</scope>
    <source>
        <strain evidence="2">cv. Old Blush</strain>
    </source>
</reference>
<proteinExistence type="predicted"/>
<comment type="caution">
    <text evidence="1">The sequence shown here is derived from an EMBL/GenBank/DDBJ whole genome shotgun (WGS) entry which is preliminary data.</text>
</comment>
<accession>A0A2P6R117</accession>
<dbReference type="EMBL" id="PDCK01000042">
    <property type="protein sequence ID" value="PRQ40134.1"/>
    <property type="molecule type" value="Genomic_DNA"/>
</dbReference>
<evidence type="ECO:0000313" key="1">
    <source>
        <dbReference type="EMBL" id="PRQ40134.1"/>
    </source>
</evidence>
<evidence type="ECO:0000313" key="2">
    <source>
        <dbReference type="Proteomes" id="UP000238479"/>
    </source>
</evidence>
<protein>
    <submittedName>
        <fullName evidence="1">Uncharacterized protein</fullName>
    </submittedName>
</protein>
<dbReference type="Gramene" id="PRQ40134">
    <property type="protein sequence ID" value="PRQ40134"/>
    <property type="gene ID" value="RchiOBHm_Chr4g0432771"/>
</dbReference>
<dbReference type="AlphaFoldDB" id="A0A2P6R117"/>